<feature type="compositionally biased region" description="Pro residues" evidence="1">
    <location>
        <begin position="555"/>
        <end position="605"/>
    </location>
</feature>
<dbReference type="Pfam" id="PF04294">
    <property type="entry name" value="VanW"/>
    <property type="match status" value="1"/>
</dbReference>
<dbReference type="InterPro" id="IPR007391">
    <property type="entry name" value="Vancomycin_resist_VanW"/>
</dbReference>
<dbReference type="PATRIC" id="fig|411475.3.peg.2075"/>
<feature type="region of interest" description="Disordered" evidence="1">
    <location>
        <begin position="549"/>
        <end position="649"/>
    </location>
</feature>
<evidence type="ECO:0000256" key="1">
    <source>
        <dbReference type="SAM" id="MobiDB-lite"/>
    </source>
</evidence>
<name>G9YS94_FLAPL</name>
<dbReference type="PANTHER" id="PTHR35788">
    <property type="entry name" value="EXPORTED PROTEIN-RELATED"/>
    <property type="match status" value="1"/>
</dbReference>
<dbReference type="EMBL" id="AGCK01000206">
    <property type="protein sequence ID" value="EHM46460.1"/>
    <property type="molecule type" value="Genomic_DNA"/>
</dbReference>
<feature type="compositionally biased region" description="Low complexity" evidence="1">
    <location>
        <begin position="627"/>
        <end position="649"/>
    </location>
</feature>
<dbReference type="AlphaFoldDB" id="G9YS94"/>
<reference evidence="2 3" key="1">
    <citation type="submission" date="2011-08" db="EMBL/GenBank/DDBJ databases">
        <authorList>
            <person name="Weinstock G."/>
            <person name="Sodergren E."/>
            <person name="Clifton S."/>
            <person name="Fulton L."/>
            <person name="Fulton B."/>
            <person name="Courtney L."/>
            <person name="Fronick C."/>
            <person name="Harrison M."/>
            <person name="Strong C."/>
            <person name="Farmer C."/>
            <person name="Delahaunty K."/>
            <person name="Markovic C."/>
            <person name="Hall O."/>
            <person name="Minx P."/>
            <person name="Tomlinson C."/>
            <person name="Mitreva M."/>
            <person name="Hou S."/>
            <person name="Chen J."/>
            <person name="Wollam A."/>
            <person name="Pepin K.H."/>
            <person name="Johnson M."/>
            <person name="Bhonagiri V."/>
            <person name="Zhang X."/>
            <person name="Suruliraj S."/>
            <person name="Warren W."/>
            <person name="Chinwalla A."/>
            <person name="Mardis E.R."/>
            <person name="Wilson R.K."/>
        </authorList>
    </citation>
    <scope>NUCLEOTIDE SEQUENCE [LARGE SCALE GENOMIC DNA]</scope>
    <source>
        <strain evidence="2 3">ATCC 29863</strain>
    </source>
</reference>
<dbReference type="PRINTS" id="PR01217">
    <property type="entry name" value="PRICHEXTENSN"/>
</dbReference>
<comment type="caution">
    <text evidence="2">The sequence shown here is derived from an EMBL/GenBank/DDBJ whole genome shotgun (WGS) entry which is preliminary data.</text>
</comment>
<dbReference type="HOGENOM" id="CLU_011572_2_1_9"/>
<evidence type="ECO:0000313" key="2">
    <source>
        <dbReference type="EMBL" id="EHM46460.1"/>
    </source>
</evidence>
<accession>G9YS94</accession>
<dbReference type="InterPro" id="IPR052913">
    <property type="entry name" value="Glycopeptide_resist_protein"/>
</dbReference>
<dbReference type="STRING" id="292800.A4U99_14150"/>
<sequence>MKMENQDGKRVARGPGMPRGGKIALAVVLVLVLALAGGYVGLCAYAGSSAFLPNTSIAGVDVSGQSREGATAALGGALPGLLADSRAEFTCAGQSYAVNGDDPSVSVDAAAAVDAALTDQAGSFFTRGGRYLAAVMHGNRYSVPVTLTGTPDAVTRAVEECSDPEAQTTWEVTDTELVLHKGVTGRTIDVAALTDALAERLGHLVSNDEPASYAPIEAQVTTAPPAAPDFDAIRSEVAAEPADAYLDKETREIVPSVTGVDFDTAQAQAVLDAAGEGETVSVPLLLTEPKLTTAKLEANLFKDVLGSGSTTCAGPSNRWYNIDLAAKRLNGTILLPGETFSYNDTVGPYTLASGYKAAGTYQNGQSVDATAGGICQLSSNLYWVTLKANLEIVERHKHQFNGGYMPVIGTDATVWSDQLDFRFQNNTDYPIKIESYLDKNHKLHVTIYGTDTTGIHGEPYHVVISTVPYKNTYQPKDSIPVGTEPQRDPNYSRYNGYTVDLYQKLVDKNGKTISTTLLYRNTYKASDAVYYYNPADAARWGIDPSTGLKTLTPVTPTPSPSPSPSPAPSPTPGGTPSPVPTATPVLPLEPSPTVPPSPESPPAYTPPVEATATPESGVGPGMEPVEETPAVTPETGSTPAAVPSAAPAA</sequence>
<organism evidence="2 3">
    <name type="scientific">Flavonifractor plautii ATCC 29863</name>
    <dbReference type="NCBI Taxonomy" id="411475"/>
    <lineage>
        <taxon>Bacteria</taxon>
        <taxon>Bacillati</taxon>
        <taxon>Bacillota</taxon>
        <taxon>Clostridia</taxon>
        <taxon>Eubacteriales</taxon>
        <taxon>Oscillospiraceae</taxon>
        <taxon>Flavonifractor</taxon>
    </lineage>
</organism>
<proteinExistence type="predicted"/>
<dbReference type="PANTHER" id="PTHR35788:SF1">
    <property type="entry name" value="EXPORTED PROTEIN"/>
    <property type="match status" value="1"/>
</dbReference>
<evidence type="ECO:0000313" key="3">
    <source>
        <dbReference type="Proteomes" id="UP000004459"/>
    </source>
</evidence>
<dbReference type="Proteomes" id="UP000004459">
    <property type="component" value="Unassembled WGS sequence"/>
</dbReference>
<protein>
    <submittedName>
        <fullName evidence="2">VanW-like protein</fullName>
    </submittedName>
</protein>
<gene>
    <name evidence="2" type="ORF">HMPREF0372_02401</name>
</gene>